<dbReference type="AlphaFoldDB" id="A0A7D5Y6Q9"/>
<protein>
    <recommendedName>
        <fullName evidence="2">DUF6531 domain-containing protein</fullName>
    </recommendedName>
</protein>
<feature type="region of interest" description="Disordered" evidence="1">
    <location>
        <begin position="1"/>
        <end position="24"/>
    </location>
</feature>
<proteinExistence type="predicted"/>
<feature type="domain" description="DUF6531" evidence="2">
    <location>
        <begin position="17"/>
        <end position="90"/>
    </location>
</feature>
<dbReference type="EMBL" id="CP058905">
    <property type="protein sequence ID" value="QLJ96959.1"/>
    <property type="molecule type" value="Genomic_DNA"/>
</dbReference>
<gene>
    <name evidence="3" type="ORF">HZU44_18985</name>
</gene>
<organism evidence="3">
    <name type="scientific">Micromonospora carbonacea</name>
    <dbReference type="NCBI Taxonomy" id="47853"/>
    <lineage>
        <taxon>Bacteria</taxon>
        <taxon>Bacillati</taxon>
        <taxon>Actinomycetota</taxon>
        <taxon>Actinomycetes</taxon>
        <taxon>Micromonosporales</taxon>
        <taxon>Micromonosporaceae</taxon>
        <taxon>Micromonospora</taxon>
    </lineage>
</organism>
<evidence type="ECO:0000259" key="2">
    <source>
        <dbReference type="Pfam" id="PF20148"/>
    </source>
</evidence>
<evidence type="ECO:0000313" key="3">
    <source>
        <dbReference type="EMBL" id="QLJ96959.1"/>
    </source>
</evidence>
<dbReference type="InterPro" id="IPR045351">
    <property type="entry name" value="DUF6531"/>
</dbReference>
<sequence length="345" mass="36929">MTSSLAQNGGKGYEAGVGNYTTSDSDAEVATVGPALSITRDYNSLDTRADSAFGRGWSSLLDMRAREDRDAAGVLQTATIRYPDGQDVSFGRNNDGTWVPPSGRFSVFKAITGGYSLTDKDATGYEFTQSPGGGAFHLTKVTDASGRALTLRYDTNGRVDQLRSVTSNRTLTIGWSTPAGAAHPHVATVTTDPVTPGAPGTALTWSYEYDTDLLERVCPPGTSTECASLSIFKNSIIDAIREITGWHDDEVASYLDSGIPLIDIMESTTDVIGGDARISGGSSILTDGTWVWRQDLSFHVKNYHLELDGDCVEHAMKMNFAIPEPDHSSLLALADIVLREVLGMG</sequence>
<dbReference type="Pfam" id="PF20148">
    <property type="entry name" value="DUF6531"/>
    <property type="match status" value="1"/>
</dbReference>
<evidence type="ECO:0000256" key="1">
    <source>
        <dbReference type="SAM" id="MobiDB-lite"/>
    </source>
</evidence>
<accession>A0A7D5Y6Q9</accession>
<reference evidence="3" key="1">
    <citation type="submission" date="2020-08" db="EMBL/GenBank/DDBJ databases">
        <title>A bifunctional nitrone conjugated secondary metabolite targeting the ribosome.</title>
        <authorList>
            <person name="Limbrick E.M."/>
            <person name="Graf M."/>
            <person name="Derewacz D.K."/>
            <person name="Nguyen F."/>
            <person name="Spraggins J.M."/>
            <person name="Wieland M."/>
            <person name="Ynigez-Gutierrez A.E."/>
            <person name="Reisman B.J."/>
            <person name="Zinshteyn B."/>
            <person name="McCulloch K."/>
            <person name="Iverson T.M."/>
            <person name="Green R."/>
            <person name="Wilson D.N."/>
            <person name="Bachmann B.O."/>
        </authorList>
    </citation>
    <scope>NUCLEOTIDE SEQUENCE</scope>
    <source>
        <strain evidence="3">Africana</strain>
    </source>
</reference>
<name>A0A7D5Y6Q9_9ACTN</name>